<feature type="transmembrane region" description="Helical" evidence="8">
    <location>
        <begin position="103"/>
        <end position="125"/>
    </location>
</feature>
<dbReference type="PANTHER" id="PTHR43271">
    <property type="entry name" value="BLL2771 PROTEIN"/>
    <property type="match status" value="1"/>
</dbReference>
<dbReference type="CDD" id="cd17324">
    <property type="entry name" value="MFS_NepI_like"/>
    <property type="match status" value="1"/>
</dbReference>
<protein>
    <submittedName>
        <fullName evidence="10">MFS transporter</fullName>
    </submittedName>
</protein>
<feature type="transmembrane region" description="Helical" evidence="8">
    <location>
        <begin position="244"/>
        <end position="264"/>
    </location>
</feature>
<feature type="transmembrane region" description="Helical" evidence="8">
    <location>
        <begin position="12"/>
        <end position="34"/>
    </location>
</feature>
<dbReference type="SUPFAM" id="SSF103473">
    <property type="entry name" value="MFS general substrate transporter"/>
    <property type="match status" value="1"/>
</dbReference>
<dbReference type="InterPro" id="IPR020846">
    <property type="entry name" value="MFS_dom"/>
</dbReference>
<comment type="caution">
    <text evidence="10">The sequence shown here is derived from an EMBL/GenBank/DDBJ whole genome shotgun (WGS) entry which is preliminary data.</text>
</comment>
<evidence type="ECO:0000256" key="6">
    <source>
        <dbReference type="ARBA" id="ARBA00022989"/>
    </source>
</evidence>
<reference evidence="10 11" key="1">
    <citation type="submission" date="2024-09" db="EMBL/GenBank/DDBJ databases">
        <authorList>
            <person name="Sun Q."/>
            <person name="Mori K."/>
        </authorList>
    </citation>
    <scope>NUCLEOTIDE SEQUENCE [LARGE SCALE GENOMIC DNA]</scope>
    <source>
        <strain evidence="10 11">ATCC 51285</strain>
    </source>
</reference>
<keyword evidence="7 8" id="KW-0472">Membrane</keyword>
<evidence type="ECO:0000256" key="3">
    <source>
        <dbReference type="ARBA" id="ARBA00022448"/>
    </source>
</evidence>
<feature type="transmembrane region" description="Helical" evidence="8">
    <location>
        <begin position="338"/>
        <end position="356"/>
    </location>
</feature>
<dbReference type="EMBL" id="JBHLZN010000002">
    <property type="protein sequence ID" value="MFB9886245.1"/>
    <property type="molecule type" value="Genomic_DNA"/>
</dbReference>
<evidence type="ECO:0000313" key="10">
    <source>
        <dbReference type="EMBL" id="MFB9886245.1"/>
    </source>
</evidence>
<feature type="domain" description="Major facilitator superfamily (MFS) profile" evidence="9">
    <location>
        <begin position="12"/>
        <end position="389"/>
    </location>
</feature>
<feature type="transmembrane region" description="Helical" evidence="8">
    <location>
        <begin position="137"/>
        <end position="158"/>
    </location>
</feature>
<dbReference type="Proteomes" id="UP001589628">
    <property type="component" value="Unassembled WGS sequence"/>
</dbReference>
<accession>A0ABV5ZBQ7</accession>
<dbReference type="InterPro" id="IPR011701">
    <property type="entry name" value="MFS"/>
</dbReference>
<feature type="transmembrane region" description="Helical" evidence="8">
    <location>
        <begin position="300"/>
        <end position="326"/>
    </location>
</feature>
<evidence type="ECO:0000256" key="2">
    <source>
        <dbReference type="ARBA" id="ARBA00008335"/>
    </source>
</evidence>
<dbReference type="PANTHER" id="PTHR43271:SF1">
    <property type="entry name" value="INNER MEMBRANE TRANSPORT PROTEIN YNFM"/>
    <property type="match status" value="1"/>
</dbReference>
<feature type="transmembrane region" description="Helical" evidence="8">
    <location>
        <begin position="362"/>
        <end position="387"/>
    </location>
</feature>
<dbReference type="PROSITE" id="PS50850">
    <property type="entry name" value="MFS"/>
    <property type="match status" value="1"/>
</dbReference>
<organism evidence="10 11">
    <name type="scientific">Balneatrix alpica</name>
    <dbReference type="NCBI Taxonomy" id="75684"/>
    <lineage>
        <taxon>Bacteria</taxon>
        <taxon>Pseudomonadati</taxon>
        <taxon>Pseudomonadota</taxon>
        <taxon>Gammaproteobacteria</taxon>
        <taxon>Oceanospirillales</taxon>
        <taxon>Balneatrichaceae</taxon>
        <taxon>Balneatrix</taxon>
    </lineage>
</organism>
<evidence type="ECO:0000256" key="7">
    <source>
        <dbReference type="ARBA" id="ARBA00023136"/>
    </source>
</evidence>
<evidence type="ECO:0000256" key="5">
    <source>
        <dbReference type="ARBA" id="ARBA00022692"/>
    </source>
</evidence>
<evidence type="ECO:0000313" key="11">
    <source>
        <dbReference type="Proteomes" id="UP001589628"/>
    </source>
</evidence>
<keyword evidence="4" id="KW-1003">Cell membrane</keyword>
<dbReference type="RefSeq" id="WP_051527441.1">
    <property type="nucleotide sequence ID" value="NZ_JAUESS010000011.1"/>
</dbReference>
<keyword evidence="11" id="KW-1185">Reference proteome</keyword>
<feature type="transmembrane region" description="Helical" evidence="8">
    <location>
        <begin position="276"/>
        <end position="294"/>
    </location>
</feature>
<evidence type="ECO:0000256" key="8">
    <source>
        <dbReference type="SAM" id="Phobius"/>
    </source>
</evidence>
<keyword evidence="3" id="KW-0813">Transport</keyword>
<comment type="similarity">
    <text evidence="2">Belongs to the major facilitator superfamily.</text>
</comment>
<proteinExistence type="inferred from homology"/>
<dbReference type="Gene3D" id="1.20.1250.20">
    <property type="entry name" value="MFS general substrate transporter like domains"/>
    <property type="match status" value="1"/>
</dbReference>
<comment type="subcellular location">
    <subcellularLocation>
        <location evidence="1">Cell membrane</location>
        <topology evidence="1">Multi-pass membrane protein</topology>
    </subcellularLocation>
</comment>
<feature type="transmembrane region" description="Helical" evidence="8">
    <location>
        <begin position="46"/>
        <end position="66"/>
    </location>
</feature>
<feature type="transmembrane region" description="Helical" evidence="8">
    <location>
        <begin position="164"/>
        <end position="186"/>
    </location>
</feature>
<dbReference type="Pfam" id="PF07690">
    <property type="entry name" value="MFS_1"/>
    <property type="match status" value="1"/>
</dbReference>
<sequence length="409" mass="43775">MYSLHSRPYRHASLALLLGSFMVFANLYLLHPLLPMLSQGFQVSPLQASASFTLSTLTLGLSLLIWAPLSDALGRRHLILLSLTGTALCSLALVYVQSFSQLLLLRALLGLFLGGLPAMAVAYLGDEFEHRALQAAVGVYISGNTLGGIGGRLLGGFIGEGWGWQSACLVMALISLICLLGVSLLLPKAQAFQPQPLHPLQMIKPLGQHLRNPKLLLPYLIGGLNFMVFINLYTYLTFRLELPPFHLTASALGLLFLTYLSGTLASARVGLLNQKWGVMGSIKGGIVLLMLGSLCTLASPLWLIIAGLLINSFGFFLAHATLSSLVNRQAQQAKASASALYLVCYYLGASVGSYYLHPFWSAGGWVGVVLAVLLVLACTLGLSLLLARRLQPLRADARLAGTEAAKSSS</sequence>
<evidence type="ECO:0000256" key="1">
    <source>
        <dbReference type="ARBA" id="ARBA00004651"/>
    </source>
</evidence>
<evidence type="ECO:0000259" key="9">
    <source>
        <dbReference type="PROSITE" id="PS50850"/>
    </source>
</evidence>
<gene>
    <name evidence="10" type="ORF">ACFFLH_07490</name>
</gene>
<dbReference type="InterPro" id="IPR036259">
    <property type="entry name" value="MFS_trans_sf"/>
</dbReference>
<feature type="transmembrane region" description="Helical" evidence="8">
    <location>
        <begin position="216"/>
        <end position="238"/>
    </location>
</feature>
<evidence type="ECO:0000256" key="4">
    <source>
        <dbReference type="ARBA" id="ARBA00022475"/>
    </source>
</evidence>
<name>A0ABV5ZBQ7_9GAMM</name>
<keyword evidence="5 8" id="KW-0812">Transmembrane</keyword>
<keyword evidence="6 8" id="KW-1133">Transmembrane helix</keyword>
<feature type="transmembrane region" description="Helical" evidence="8">
    <location>
        <begin position="78"/>
        <end position="97"/>
    </location>
</feature>